<dbReference type="PANTHER" id="PTHR12353:SF1">
    <property type="entry name" value="DISKS LARGE-ASSOCIATED PROTEIN 5"/>
    <property type="match status" value="1"/>
</dbReference>
<dbReference type="EMBL" id="JAJSOF020000013">
    <property type="protein sequence ID" value="KAJ4443187.1"/>
    <property type="molecule type" value="Genomic_DNA"/>
</dbReference>
<dbReference type="Proteomes" id="UP001148838">
    <property type="component" value="Unassembled WGS sequence"/>
</dbReference>
<sequence>MKCLSLSDAVRSVLNSEIERLETLCQDWLHIKTSTPELSHDVIGLIDAAVGQARLLMSKKFSQFRGLIERCEKSFEHETEDPPVTCSDLDGYWDMTYIQVENIDIRFNKLKKLKENNWTEQDIVPKHKQNTGLVIRKPMKTQVKSSLREMIAAARKKKQQADILQMNDSVEKNVGIFTVRTPENVGK</sequence>
<keyword evidence="3" id="KW-1185">Reference proteome</keyword>
<comment type="similarity">
    <text evidence="1">Belongs to the SAPAP family.</text>
</comment>
<evidence type="ECO:0000313" key="2">
    <source>
        <dbReference type="EMBL" id="KAJ4443187.1"/>
    </source>
</evidence>
<protein>
    <recommendedName>
        <fullName evidence="4">Disks large-associated protein 5</fullName>
    </recommendedName>
</protein>
<evidence type="ECO:0000256" key="1">
    <source>
        <dbReference type="ARBA" id="ARBA00008839"/>
    </source>
</evidence>
<dbReference type="InterPro" id="IPR005026">
    <property type="entry name" value="SAPAP"/>
</dbReference>
<evidence type="ECO:0000313" key="3">
    <source>
        <dbReference type="Proteomes" id="UP001148838"/>
    </source>
</evidence>
<name>A0ABQ8T9F9_PERAM</name>
<dbReference type="PANTHER" id="PTHR12353">
    <property type="entry name" value="DISKS LARGE-ASSOCIATED PROTEIN DAP SAP90/PSD-95-ASSOCIATED PROTEIN"/>
    <property type="match status" value="1"/>
</dbReference>
<reference evidence="2 3" key="1">
    <citation type="journal article" date="2022" name="Allergy">
        <title>Genome assembly and annotation of Periplaneta americana reveal a comprehensive cockroach allergen profile.</title>
        <authorList>
            <person name="Wang L."/>
            <person name="Xiong Q."/>
            <person name="Saelim N."/>
            <person name="Wang L."/>
            <person name="Nong W."/>
            <person name="Wan A.T."/>
            <person name="Shi M."/>
            <person name="Liu X."/>
            <person name="Cao Q."/>
            <person name="Hui J.H.L."/>
            <person name="Sookrung N."/>
            <person name="Leung T.F."/>
            <person name="Tungtrongchitr A."/>
            <person name="Tsui S.K.W."/>
        </authorList>
    </citation>
    <scope>NUCLEOTIDE SEQUENCE [LARGE SCALE GENOMIC DNA]</scope>
    <source>
        <strain evidence="2">PWHHKU_190912</strain>
    </source>
</reference>
<evidence type="ECO:0008006" key="4">
    <source>
        <dbReference type="Google" id="ProtNLM"/>
    </source>
</evidence>
<comment type="caution">
    <text evidence="2">The sequence shown here is derived from an EMBL/GenBank/DDBJ whole genome shotgun (WGS) entry which is preliminary data.</text>
</comment>
<accession>A0ABQ8T9F9</accession>
<dbReference type="Pfam" id="PF03359">
    <property type="entry name" value="GKAP"/>
    <property type="match status" value="1"/>
</dbReference>
<organism evidence="2 3">
    <name type="scientific">Periplaneta americana</name>
    <name type="common">American cockroach</name>
    <name type="synonym">Blatta americana</name>
    <dbReference type="NCBI Taxonomy" id="6978"/>
    <lineage>
        <taxon>Eukaryota</taxon>
        <taxon>Metazoa</taxon>
        <taxon>Ecdysozoa</taxon>
        <taxon>Arthropoda</taxon>
        <taxon>Hexapoda</taxon>
        <taxon>Insecta</taxon>
        <taxon>Pterygota</taxon>
        <taxon>Neoptera</taxon>
        <taxon>Polyneoptera</taxon>
        <taxon>Dictyoptera</taxon>
        <taxon>Blattodea</taxon>
        <taxon>Blattoidea</taxon>
        <taxon>Blattidae</taxon>
        <taxon>Blattinae</taxon>
        <taxon>Periplaneta</taxon>
    </lineage>
</organism>
<gene>
    <name evidence="2" type="ORF">ANN_04837</name>
</gene>
<proteinExistence type="inferred from homology"/>